<dbReference type="PRINTS" id="PR00412">
    <property type="entry name" value="EPOXHYDRLASE"/>
</dbReference>
<protein>
    <submittedName>
        <fullName evidence="3">Alpha/beta hydrolase</fullName>
    </submittedName>
</protein>
<keyword evidence="4" id="KW-1185">Reference proteome</keyword>
<sequence>MTTRSASVDTPLLRVAYEDSGPDGGPPLVLLHGWPDHLRGWDRVLPALHEAGLRTLVPNLRGFGGTAFRDPGTMRSGQLSALGQDLLDFAAALGLDRFAVVGHDWGARAAYIASALAPQRVSHCIAMSVGWGTNAPDQPLALNQVQNYWYHWYMALDRGADLVRSDRRGFTRHIWRIWTPGWELSDAEFEETAAAFDNPDWAEVVLHSYRVRWGLAPRDPRYDALEARLAGSPEIDVPTLVLHGGSDPCNDPSTSAGKERFFRGRYERDVLPGIGHFPQREAPNAVIEAILRFLAAEG</sequence>
<dbReference type="Gene3D" id="3.40.50.1820">
    <property type="entry name" value="alpha/beta hydrolase"/>
    <property type="match status" value="1"/>
</dbReference>
<evidence type="ECO:0000313" key="4">
    <source>
        <dbReference type="Proteomes" id="UP000196655"/>
    </source>
</evidence>
<feature type="domain" description="AB hydrolase-1" evidence="2">
    <location>
        <begin position="26"/>
        <end position="281"/>
    </location>
</feature>
<dbReference type="InterPro" id="IPR029058">
    <property type="entry name" value="AB_hydrolase_fold"/>
</dbReference>
<accession>A0A211ZFH0</accession>
<dbReference type="Proteomes" id="UP000196655">
    <property type="component" value="Unassembled WGS sequence"/>
</dbReference>
<keyword evidence="1 3" id="KW-0378">Hydrolase</keyword>
<dbReference type="GO" id="GO:0016020">
    <property type="term" value="C:membrane"/>
    <property type="evidence" value="ECO:0007669"/>
    <property type="project" value="TreeGrafter"/>
</dbReference>
<proteinExistence type="predicted"/>
<organism evidence="3 4">
    <name type="scientific">Inquilinus limosus</name>
    <dbReference type="NCBI Taxonomy" id="171674"/>
    <lineage>
        <taxon>Bacteria</taxon>
        <taxon>Pseudomonadati</taxon>
        <taxon>Pseudomonadota</taxon>
        <taxon>Alphaproteobacteria</taxon>
        <taxon>Rhodospirillales</taxon>
        <taxon>Rhodospirillaceae</taxon>
        <taxon>Inquilinus</taxon>
    </lineage>
</organism>
<dbReference type="Pfam" id="PF00561">
    <property type="entry name" value="Abhydrolase_1"/>
    <property type="match status" value="1"/>
</dbReference>
<evidence type="ECO:0000259" key="2">
    <source>
        <dbReference type="Pfam" id="PF00561"/>
    </source>
</evidence>
<dbReference type="PANTHER" id="PTHR43798:SF31">
    <property type="entry name" value="AB HYDROLASE SUPERFAMILY PROTEIN YCLE"/>
    <property type="match status" value="1"/>
</dbReference>
<reference evidence="4" key="1">
    <citation type="submission" date="2017-05" db="EMBL/GenBank/DDBJ databases">
        <authorList>
            <person name="Macchi M."/>
            <person name="Festa S."/>
            <person name="Coppotelli B.M."/>
            <person name="Morelli I.S."/>
        </authorList>
    </citation>
    <scope>NUCLEOTIDE SEQUENCE [LARGE SCALE GENOMIC DNA]</scope>
    <source>
        <strain evidence="4">I</strain>
    </source>
</reference>
<dbReference type="SUPFAM" id="SSF53474">
    <property type="entry name" value="alpha/beta-Hydrolases"/>
    <property type="match status" value="1"/>
</dbReference>
<dbReference type="PANTHER" id="PTHR43798">
    <property type="entry name" value="MONOACYLGLYCEROL LIPASE"/>
    <property type="match status" value="1"/>
</dbReference>
<dbReference type="InterPro" id="IPR000073">
    <property type="entry name" value="AB_hydrolase_1"/>
</dbReference>
<dbReference type="AlphaFoldDB" id="A0A211ZFH0"/>
<evidence type="ECO:0000313" key="3">
    <source>
        <dbReference type="EMBL" id="OWJ64032.1"/>
    </source>
</evidence>
<dbReference type="InterPro" id="IPR000639">
    <property type="entry name" value="Epox_hydrolase-like"/>
</dbReference>
<dbReference type="RefSeq" id="WP_088154791.1">
    <property type="nucleotide sequence ID" value="NZ_NHON01000071.1"/>
</dbReference>
<evidence type="ECO:0000256" key="1">
    <source>
        <dbReference type="ARBA" id="ARBA00022801"/>
    </source>
</evidence>
<comment type="caution">
    <text evidence="3">The sequence shown here is derived from an EMBL/GenBank/DDBJ whole genome shotgun (WGS) entry which is preliminary data.</text>
</comment>
<dbReference type="InterPro" id="IPR050266">
    <property type="entry name" value="AB_hydrolase_sf"/>
</dbReference>
<dbReference type="EMBL" id="NHON01000071">
    <property type="protein sequence ID" value="OWJ64032.1"/>
    <property type="molecule type" value="Genomic_DNA"/>
</dbReference>
<name>A0A211ZFH0_9PROT</name>
<dbReference type="OrthoDB" id="7253779at2"/>
<dbReference type="STRING" id="1122125.GCA_000423185_04512"/>
<dbReference type="GO" id="GO:0016787">
    <property type="term" value="F:hydrolase activity"/>
    <property type="evidence" value="ECO:0007669"/>
    <property type="project" value="UniProtKB-KW"/>
</dbReference>
<gene>
    <name evidence="3" type="ORF">BWR60_26890</name>
</gene>